<proteinExistence type="predicted"/>
<accession>A0A7X5JBD7</accession>
<evidence type="ECO:0000313" key="1">
    <source>
        <dbReference type="EMBL" id="NBN80325.1"/>
    </source>
</evidence>
<gene>
    <name evidence="1" type="ORF">GWI72_18755</name>
</gene>
<evidence type="ECO:0000313" key="2">
    <source>
        <dbReference type="Proteomes" id="UP000586722"/>
    </source>
</evidence>
<dbReference type="RefSeq" id="WP_161677812.1">
    <property type="nucleotide sequence ID" value="NZ_JAABLP010000006.1"/>
</dbReference>
<organism evidence="1 2">
    <name type="scientific">Pannonibacter tanglangensis</name>
    <dbReference type="NCBI Taxonomy" id="2750084"/>
    <lineage>
        <taxon>Bacteria</taxon>
        <taxon>Pseudomonadati</taxon>
        <taxon>Pseudomonadota</taxon>
        <taxon>Alphaproteobacteria</taxon>
        <taxon>Hyphomicrobiales</taxon>
        <taxon>Stappiaceae</taxon>
        <taxon>Pannonibacter</taxon>
    </lineage>
</organism>
<sequence length="140" mass="15388">MPTLLSIPLTIVPLILYNFVAFGWFGPLQGDPWYMPVLTIEMVSSARFTLVMGDLMLSVALVLLFVEILKATRTGAAVLSDHILSMLVFVAYLIEFLTIRQAATSTFFLLLVIAAIDVIAGFTITITGARRDVSFTGRDE</sequence>
<keyword evidence="2" id="KW-1185">Reference proteome</keyword>
<name>A0A7X5JBD7_9HYPH</name>
<dbReference type="EMBL" id="JAABLQ010000004">
    <property type="protein sequence ID" value="NBN80325.1"/>
    <property type="molecule type" value="Genomic_DNA"/>
</dbReference>
<protein>
    <submittedName>
        <fullName evidence="1">Uncharacterized protein</fullName>
    </submittedName>
</protein>
<dbReference type="Proteomes" id="UP000586722">
    <property type="component" value="Unassembled WGS sequence"/>
</dbReference>
<reference evidence="2" key="1">
    <citation type="submission" date="2020-01" db="EMBL/GenBank/DDBJ databases">
        <authorList>
            <person name="Fang Y."/>
            <person name="Sun R."/>
            <person name="Nie L."/>
            <person name="He J."/>
            <person name="Hao L."/>
            <person name="Wang L."/>
            <person name="Su S."/>
            <person name="Lv E."/>
            <person name="Zhang Z."/>
            <person name="Xie R."/>
            <person name="Liu H."/>
        </authorList>
    </citation>
    <scope>NUCLEOTIDE SEQUENCE [LARGE SCALE GENOMIC DNA]</scope>
    <source>
        <strain evidence="2">XCT-53</strain>
    </source>
</reference>
<dbReference type="AlphaFoldDB" id="A0A7X5JBD7"/>
<comment type="caution">
    <text evidence="1">The sequence shown here is derived from an EMBL/GenBank/DDBJ whole genome shotgun (WGS) entry which is preliminary data.</text>
</comment>